<feature type="compositionally biased region" description="Gly residues" evidence="3">
    <location>
        <begin position="221"/>
        <end position="230"/>
    </location>
</feature>
<accession>A0A9Q0M5J9</accession>
<dbReference type="Proteomes" id="UP001142055">
    <property type="component" value="Chromosome 2"/>
</dbReference>
<dbReference type="InterPro" id="IPR055129">
    <property type="entry name" value="YEATS_dom"/>
</dbReference>
<dbReference type="Gene3D" id="2.60.40.1970">
    <property type="entry name" value="YEATS domain"/>
    <property type="match status" value="1"/>
</dbReference>
<dbReference type="PROSITE" id="PS51037">
    <property type="entry name" value="YEATS"/>
    <property type="match status" value="1"/>
</dbReference>
<dbReference type="PANTHER" id="PTHR47827">
    <property type="entry name" value="AHD DOMAIN-CONTAINING PROTEIN"/>
    <property type="match status" value="1"/>
</dbReference>
<evidence type="ECO:0000313" key="5">
    <source>
        <dbReference type="EMBL" id="KAJ6219600.1"/>
    </source>
</evidence>
<dbReference type="EMBL" id="JAPWDV010000002">
    <property type="protein sequence ID" value="KAJ6219600.1"/>
    <property type="molecule type" value="Genomic_DNA"/>
</dbReference>
<dbReference type="AlphaFoldDB" id="A0A9Q0M5J9"/>
<comment type="caution">
    <text evidence="5">The sequence shown here is derived from an EMBL/GenBank/DDBJ whole genome shotgun (WGS) entry which is preliminary data.</text>
</comment>
<dbReference type="CDD" id="cd16906">
    <property type="entry name" value="YEATS_AF-9_like"/>
    <property type="match status" value="1"/>
</dbReference>
<evidence type="ECO:0000313" key="6">
    <source>
        <dbReference type="Proteomes" id="UP001142055"/>
    </source>
</evidence>
<feature type="compositionally biased region" description="Low complexity" evidence="3">
    <location>
        <begin position="146"/>
        <end position="172"/>
    </location>
</feature>
<gene>
    <name evidence="5" type="ORF">RDWZM_005412</name>
</gene>
<protein>
    <recommendedName>
        <fullName evidence="4">YEATS domain-containing protein</fullName>
    </recommendedName>
</protein>
<dbReference type="GO" id="GO:0008023">
    <property type="term" value="C:transcription elongation factor complex"/>
    <property type="evidence" value="ECO:0007669"/>
    <property type="project" value="TreeGrafter"/>
</dbReference>
<comment type="subcellular location">
    <subcellularLocation>
        <location evidence="2">Nucleus</location>
    </subcellularLocation>
</comment>
<dbReference type="GO" id="GO:0003682">
    <property type="term" value="F:chromatin binding"/>
    <property type="evidence" value="ECO:0007669"/>
    <property type="project" value="TreeGrafter"/>
</dbReference>
<feature type="compositionally biased region" description="Low complexity" evidence="3">
    <location>
        <begin position="241"/>
        <end position="256"/>
    </location>
</feature>
<feature type="compositionally biased region" description="Polar residues" evidence="3">
    <location>
        <begin position="197"/>
        <end position="214"/>
    </location>
</feature>
<evidence type="ECO:0000256" key="2">
    <source>
        <dbReference type="PROSITE-ProRule" id="PRU00376"/>
    </source>
</evidence>
<dbReference type="GO" id="GO:0045893">
    <property type="term" value="P:positive regulation of DNA-templated transcription"/>
    <property type="evidence" value="ECO:0007669"/>
    <property type="project" value="TreeGrafter"/>
</dbReference>
<feature type="domain" description="YEATS" evidence="4">
    <location>
        <begin position="2"/>
        <end position="137"/>
    </location>
</feature>
<evidence type="ECO:0000256" key="3">
    <source>
        <dbReference type="SAM" id="MobiDB-lite"/>
    </source>
</evidence>
<proteinExistence type="predicted"/>
<sequence>MSSNISKVEVTLEIGHRAIPKLKKTEDDHTHDWTVYVRGVDDAKINYFIEKVIFQLHESFPKPKRVIKEPPYQISESGYASFDLPIYVYFRNRLEPKSTILEYDMTIDLTKPITKFQREKLTFQNPSEEFKKKLLKGGGILSPSISNSSNEETSASANASTGKGSSSSNSTSRSERSAIKNRTAAHNSSTSRREKSSCNSSNTLNIESPLTSSVRTKHGSATGGSVGGGSNSNTPNHLGASSSSSSNSNGSPSNGNTTKELKSSKSLAIIGTPNTHHGSTTPVPDSQFTDLFGPPIHTRPLLPHDTPSNVEVAATSAKRTNKNCDMIDLSVSLKAMNTNIDFTKSGTFDTMSS</sequence>
<feature type="compositionally biased region" description="Polar residues" evidence="3">
    <location>
        <begin position="272"/>
        <end position="289"/>
    </location>
</feature>
<reference evidence="5" key="1">
    <citation type="submission" date="2022-12" db="EMBL/GenBank/DDBJ databases">
        <title>Genome assemblies of Blomia tropicalis.</title>
        <authorList>
            <person name="Cui Y."/>
        </authorList>
    </citation>
    <scope>NUCLEOTIDE SEQUENCE</scope>
    <source>
        <tissue evidence="5">Adult mites</tissue>
    </source>
</reference>
<dbReference type="Pfam" id="PF03366">
    <property type="entry name" value="YEATS"/>
    <property type="match status" value="1"/>
</dbReference>
<dbReference type="PANTHER" id="PTHR47827:SF3">
    <property type="entry name" value="AF-9 ANC1 HOMOLOGY DOMAIN-CONTAINING PROTEIN"/>
    <property type="match status" value="1"/>
</dbReference>
<organism evidence="5 6">
    <name type="scientific">Blomia tropicalis</name>
    <name type="common">Mite</name>
    <dbReference type="NCBI Taxonomy" id="40697"/>
    <lineage>
        <taxon>Eukaryota</taxon>
        <taxon>Metazoa</taxon>
        <taxon>Ecdysozoa</taxon>
        <taxon>Arthropoda</taxon>
        <taxon>Chelicerata</taxon>
        <taxon>Arachnida</taxon>
        <taxon>Acari</taxon>
        <taxon>Acariformes</taxon>
        <taxon>Sarcoptiformes</taxon>
        <taxon>Astigmata</taxon>
        <taxon>Glycyphagoidea</taxon>
        <taxon>Echimyopodidae</taxon>
        <taxon>Blomia</taxon>
    </lineage>
</organism>
<evidence type="ECO:0000259" key="4">
    <source>
        <dbReference type="PROSITE" id="PS51037"/>
    </source>
</evidence>
<keyword evidence="1 2" id="KW-0539">Nucleus</keyword>
<name>A0A9Q0M5J9_BLOTA</name>
<keyword evidence="6" id="KW-1185">Reference proteome</keyword>
<dbReference type="InterPro" id="IPR038704">
    <property type="entry name" value="YEAST_sf"/>
</dbReference>
<dbReference type="InterPro" id="IPR052790">
    <property type="entry name" value="YEATS_domain"/>
</dbReference>
<evidence type="ECO:0000256" key="1">
    <source>
        <dbReference type="ARBA" id="ARBA00023242"/>
    </source>
</evidence>
<feature type="region of interest" description="Disordered" evidence="3">
    <location>
        <begin position="141"/>
        <end position="301"/>
    </location>
</feature>